<keyword evidence="3" id="KW-1185">Reference proteome</keyword>
<accession>A0A1D1VSR1</accession>
<dbReference type="EMBL" id="BDGG01000011">
    <property type="protein sequence ID" value="GAV04585.1"/>
    <property type="molecule type" value="Genomic_DNA"/>
</dbReference>
<keyword evidence="1" id="KW-0812">Transmembrane</keyword>
<feature type="transmembrane region" description="Helical" evidence="1">
    <location>
        <begin position="6"/>
        <end position="27"/>
    </location>
</feature>
<keyword evidence="1" id="KW-1133">Transmembrane helix</keyword>
<evidence type="ECO:0000313" key="3">
    <source>
        <dbReference type="Proteomes" id="UP000186922"/>
    </source>
</evidence>
<organism evidence="2 3">
    <name type="scientific">Ramazzottius varieornatus</name>
    <name type="common">Water bear</name>
    <name type="synonym">Tardigrade</name>
    <dbReference type="NCBI Taxonomy" id="947166"/>
    <lineage>
        <taxon>Eukaryota</taxon>
        <taxon>Metazoa</taxon>
        <taxon>Ecdysozoa</taxon>
        <taxon>Tardigrada</taxon>
        <taxon>Eutardigrada</taxon>
        <taxon>Parachela</taxon>
        <taxon>Hypsibioidea</taxon>
        <taxon>Ramazzottiidae</taxon>
        <taxon>Ramazzottius</taxon>
    </lineage>
</organism>
<proteinExistence type="predicted"/>
<evidence type="ECO:0000313" key="2">
    <source>
        <dbReference type="EMBL" id="GAV04585.1"/>
    </source>
</evidence>
<sequence length="112" mass="12470">MAVSYYVLSIVTFFSIILQMNFGFVFCRRTRSNSSELSNAYFVFGFFLCFMDVFVVVFKCKASGGLCISVRNIKPELGKPVLVSGAPIWFYWLGACGARKSALIECGPAFLT</sequence>
<protein>
    <submittedName>
        <fullName evidence="2">Uncharacterized protein</fullName>
    </submittedName>
</protein>
<dbReference type="AlphaFoldDB" id="A0A1D1VSR1"/>
<reference evidence="2 3" key="1">
    <citation type="journal article" date="2016" name="Nat. Commun.">
        <title>Extremotolerant tardigrade genome and improved radiotolerance of human cultured cells by tardigrade-unique protein.</title>
        <authorList>
            <person name="Hashimoto T."/>
            <person name="Horikawa D.D."/>
            <person name="Saito Y."/>
            <person name="Kuwahara H."/>
            <person name="Kozuka-Hata H."/>
            <person name="Shin-I T."/>
            <person name="Minakuchi Y."/>
            <person name="Ohishi K."/>
            <person name="Motoyama A."/>
            <person name="Aizu T."/>
            <person name="Enomoto A."/>
            <person name="Kondo K."/>
            <person name="Tanaka S."/>
            <person name="Hara Y."/>
            <person name="Koshikawa S."/>
            <person name="Sagara H."/>
            <person name="Miura T."/>
            <person name="Yokobori S."/>
            <person name="Miyagawa K."/>
            <person name="Suzuki Y."/>
            <person name="Kubo T."/>
            <person name="Oyama M."/>
            <person name="Kohara Y."/>
            <person name="Fujiyama A."/>
            <person name="Arakawa K."/>
            <person name="Katayama T."/>
            <person name="Toyoda A."/>
            <person name="Kunieda T."/>
        </authorList>
    </citation>
    <scope>NUCLEOTIDE SEQUENCE [LARGE SCALE GENOMIC DNA]</scope>
    <source>
        <strain evidence="2 3">YOKOZUNA-1</strain>
    </source>
</reference>
<gene>
    <name evidence="2" type="primary">RvY_14849-1</name>
    <name evidence="2" type="synonym">RvY_14849.1</name>
    <name evidence="2" type="ORF">RvY_14849</name>
</gene>
<comment type="caution">
    <text evidence="2">The sequence shown here is derived from an EMBL/GenBank/DDBJ whole genome shotgun (WGS) entry which is preliminary data.</text>
</comment>
<evidence type="ECO:0000256" key="1">
    <source>
        <dbReference type="SAM" id="Phobius"/>
    </source>
</evidence>
<feature type="transmembrane region" description="Helical" evidence="1">
    <location>
        <begin position="39"/>
        <end position="58"/>
    </location>
</feature>
<keyword evidence="1" id="KW-0472">Membrane</keyword>
<dbReference type="Proteomes" id="UP000186922">
    <property type="component" value="Unassembled WGS sequence"/>
</dbReference>
<name>A0A1D1VSR1_RAMVA</name>